<dbReference type="Gene3D" id="3.40.50.300">
    <property type="entry name" value="P-loop containing nucleotide triphosphate hydrolases"/>
    <property type="match status" value="1"/>
</dbReference>
<evidence type="ECO:0000259" key="2">
    <source>
        <dbReference type="Pfam" id="PF02374"/>
    </source>
</evidence>
<feature type="domain" description="ArsA/GET3 Anion-transporting ATPase-like" evidence="2">
    <location>
        <begin position="16"/>
        <end position="330"/>
    </location>
</feature>
<protein>
    <submittedName>
        <fullName evidence="3">Arsenite-transporting ATPase</fullName>
    </submittedName>
</protein>
<dbReference type="EMBL" id="JAGGLG010000018">
    <property type="protein sequence ID" value="MBP2018818.1"/>
    <property type="molecule type" value="Genomic_DNA"/>
</dbReference>
<proteinExistence type="inferred from homology"/>
<sequence>MAQTLREFLDSRPNLRYIFTGGKGGVGKTVTAACLAYQFAQEGKKTLVASLNPVHSLTSVFGQNLSGGAFRPVEGVPNLWAVEVDASDVVARYRDNIAVRVREFLKYADIPVDSKPFVDIAVTNPAFEESAMFDKMIDIMLNEARDFDRIVFDTAAVANAIRLIGLSKIYGLWLNRMIQSRKEALSLRVQLSFRKEKVEEEVRKDPMLADLLDMNDRFTRVKKLLVDPEVTAFFFVTLPLTLPISVVKRFIEQVRAYDIPVGGVLVNSCIRADEARRAAGDEYLQNKFREQMGYMQVIEQDLGPLVRSYIPLYKSEVHGLDALKQVARDMFAPADAALYIA</sequence>
<evidence type="ECO:0000313" key="4">
    <source>
        <dbReference type="Proteomes" id="UP001519289"/>
    </source>
</evidence>
<dbReference type="Proteomes" id="UP001519289">
    <property type="component" value="Unassembled WGS sequence"/>
</dbReference>
<reference evidence="3 4" key="1">
    <citation type="submission" date="2021-03" db="EMBL/GenBank/DDBJ databases">
        <title>Genomic Encyclopedia of Type Strains, Phase IV (KMG-IV): sequencing the most valuable type-strain genomes for metagenomic binning, comparative biology and taxonomic classification.</title>
        <authorList>
            <person name="Goeker M."/>
        </authorList>
    </citation>
    <scope>NUCLEOTIDE SEQUENCE [LARGE SCALE GENOMIC DNA]</scope>
    <source>
        <strain evidence="3 4">DSM 27138</strain>
    </source>
</reference>
<gene>
    <name evidence="3" type="ORF">J2Z79_002233</name>
</gene>
<dbReference type="CDD" id="cd02035">
    <property type="entry name" value="ArsA"/>
    <property type="match status" value="1"/>
</dbReference>
<dbReference type="NCBIfam" id="TIGR00345">
    <property type="entry name" value="GET3_arsA_TRC40"/>
    <property type="match status" value="1"/>
</dbReference>
<dbReference type="SUPFAM" id="SSF52540">
    <property type="entry name" value="P-loop containing nucleoside triphosphate hydrolases"/>
    <property type="match status" value="1"/>
</dbReference>
<dbReference type="InterPro" id="IPR025723">
    <property type="entry name" value="ArsA/GET3_ATPase-like"/>
</dbReference>
<accession>A0ABS4JTG2</accession>
<dbReference type="PANTHER" id="PTHR10803:SF3">
    <property type="entry name" value="ATPASE GET3"/>
    <property type="match status" value="1"/>
</dbReference>
<evidence type="ECO:0000313" key="3">
    <source>
        <dbReference type="EMBL" id="MBP2018818.1"/>
    </source>
</evidence>
<dbReference type="Pfam" id="PF02374">
    <property type="entry name" value="ArsA_ATPase"/>
    <property type="match status" value="1"/>
</dbReference>
<dbReference type="InterPro" id="IPR016300">
    <property type="entry name" value="ATPase_ArsA/GET3"/>
</dbReference>
<organism evidence="3 4">
    <name type="scientific">Symbiobacterium terraclitae</name>
    <dbReference type="NCBI Taxonomy" id="557451"/>
    <lineage>
        <taxon>Bacteria</taxon>
        <taxon>Bacillati</taxon>
        <taxon>Bacillota</taxon>
        <taxon>Clostridia</taxon>
        <taxon>Eubacteriales</taxon>
        <taxon>Symbiobacteriaceae</taxon>
        <taxon>Symbiobacterium</taxon>
    </lineage>
</organism>
<keyword evidence="4" id="KW-1185">Reference proteome</keyword>
<name>A0ABS4JTG2_9FIRM</name>
<comment type="caution">
    <text evidence="3">The sequence shown here is derived from an EMBL/GenBank/DDBJ whole genome shotgun (WGS) entry which is preliminary data.</text>
</comment>
<comment type="similarity">
    <text evidence="1">Belongs to the arsA ATPase family.</text>
</comment>
<evidence type="ECO:0000256" key="1">
    <source>
        <dbReference type="ARBA" id="ARBA00011040"/>
    </source>
</evidence>
<dbReference type="PANTHER" id="PTHR10803">
    <property type="entry name" value="ARSENICAL PUMP-DRIVING ATPASE ARSENITE-TRANSLOCATING ATPASE"/>
    <property type="match status" value="1"/>
</dbReference>
<dbReference type="InterPro" id="IPR027417">
    <property type="entry name" value="P-loop_NTPase"/>
</dbReference>
<dbReference type="RefSeq" id="WP_209466943.1">
    <property type="nucleotide sequence ID" value="NZ_JAGGLG010000018.1"/>
</dbReference>